<dbReference type="RefSeq" id="WP_216250628.1">
    <property type="nucleotide sequence ID" value="NZ_JAZHFS010000007.1"/>
</dbReference>
<dbReference type="NCBIfam" id="TIGR01934">
    <property type="entry name" value="MenG_MenH_UbiE"/>
    <property type="match status" value="1"/>
</dbReference>
<dbReference type="CDD" id="cd02440">
    <property type="entry name" value="AdoMet_MTases"/>
    <property type="match status" value="1"/>
</dbReference>
<feature type="binding site" evidence="4">
    <location>
        <begin position="107"/>
        <end position="108"/>
    </location>
    <ligand>
        <name>S-adenosyl-L-methionine</name>
        <dbReference type="ChEBI" id="CHEBI:59789"/>
    </ligand>
</feature>
<dbReference type="GO" id="GO:0032259">
    <property type="term" value="P:methylation"/>
    <property type="evidence" value="ECO:0007669"/>
    <property type="project" value="UniProtKB-KW"/>
</dbReference>
<keyword evidence="4" id="KW-0474">Menaquinone biosynthesis</keyword>
<name>A0ABU7UNZ6_9CLOT</name>
<organism evidence="5 6">
    <name type="scientific">Clostridium frigoriphilum</name>
    <dbReference type="NCBI Taxonomy" id="443253"/>
    <lineage>
        <taxon>Bacteria</taxon>
        <taxon>Bacillati</taxon>
        <taxon>Bacillota</taxon>
        <taxon>Clostridia</taxon>
        <taxon>Eubacteriales</taxon>
        <taxon>Clostridiaceae</taxon>
        <taxon>Clostridium</taxon>
    </lineage>
</organism>
<evidence type="ECO:0000313" key="6">
    <source>
        <dbReference type="Proteomes" id="UP001498469"/>
    </source>
</evidence>
<comment type="caution">
    <text evidence="4">Lacks conserved residue(s) required for the propagation of feature annotation.</text>
</comment>
<dbReference type="Pfam" id="PF01209">
    <property type="entry name" value="Ubie_methyltran"/>
    <property type="match status" value="1"/>
</dbReference>
<dbReference type="EC" id="2.1.1.163" evidence="4"/>
<comment type="function">
    <text evidence="4">Methyltransferase required for the conversion of demethylmenaquinol (DMKH2) to menaquinol (MKH2).</text>
</comment>
<reference evidence="5 6" key="1">
    <citation type="submission" date="2023-11" db="EMBL/GenBank/DDBJ databases">
        <title>Draft genome sequence of a psychrophilic Clostridium strain from permafrost water brine.</title>
        <authorList>
            <person name="Shcherbakova V.A."/>
            <person name="Trubitsyn V.E."/>
            <person name="Zakharyuk A.G."/>
        </authorList>
    </citation>
    <scope>NUCLEOTIDE SEQUENCE [LARGE SCALE GENOMIC DNA]</scope>
    <source>
        <strain evidence="5 6">14F</strain>
    </source>
</reference>
<keyword evidence="2 4" id="KW-0808">Transferase</keyword>
<dbReference type="PANTHER" id="PTHR43591">
    <property type="entry name" value="METHYLTRANSFERASE"/>
    <property type="match status" value="1"/>
</dbReference>
<keyword evidence="1 4" id="KW-0489">Methyltransferase</keyword>
<evidence type="ECO:0000256" key="3">
    <source>
        <dbReference type="ARBA" id="ARBA00022691"/>
    </source>
</evidence>
<dbReference type="EMBL" id="JAZHFS010000007">
    <property type="protein sequence ID" value="MEF2112584.1"/>
    <property type="molecule type" value="Genomic_DNA"/>
</dbReference>
<dbReference type="GO" id="GO:0008425">
    <property type="term" value="F:2-methoxy-6-polyprenyl-1,4-benzoquinol methyltransferase activity"/>
    <property type="evidence" value="ECO:0007669"/>
    <property type="project" value="UniProtKB-EC"/>
</dbReference>
<protein>
    <recommendedName>
        <fullName evidence="4">Demethylmenaquinone methyltransferase</fullName>
        <ecNumber evidence="4">2.1.1.163</ecNumber>
    </recommendedName>
</protein>
<dbReference type="InterPro" id="IPR004033">
    <property type="entry name" value="UbiE/COQ5_MeTrFase"/>
</dbReference>
<feature type="binding site" evidence="4">
    <location>
        <position position="79"/>
    </location>
    <ligand>
        <name>S-adenosyl-L-methionine</name>
        <dbReference type="ChEBI" id="CHEBI:59789"/>
    </ligand>
</feature>
<comment type="pathway">
    <text evidence="4">Quinol/quinone metabolism; menaquinone biosynthesis; menaquinol from 1,4-dihydroxy-2-naphthoate: step 2/2.</text>
</comment>
<dbReference type="PROSITE" id="PS01184">
    <property type="entry name" value="UBIE_2"/>
    <property type="match status" value="1"/>
</dbReference>
<dbReference type="PROSITE" id="PS51608">
    <property type="entry name" value="SAM_MT_UBIE"/>
    <property type="match status" value="1"/>
</dbReference>
<dbReference type="NCBIfam" id="NF001243">
    <property type="entry name" value="PRK00216.1-4"/>
    <property type="match status" value="1"/>
</dbReference>
<evidence type="ECO:0000256" key="2">
    <source>
        <dbReference type="ARBA" id="ARBA00022679"/>
    </source>
</evidence>
<keyword evidence="3 4" id="KW-0949">S-adenosyl-L-methionine</keyword>
<proteinExistence type="inferred from homology"/>
<comment type="caution">
    <text evidence="5">The sequence shown here is derived from an EMBL/GenBank/DDBJ whole genome shotgun (WGS) entry which is preliminary data.</text>
</comment>
<keyword evidence="6" id="KW-1185">Reference proteome</keyword>
<dbReference type="GO" id="GO:0043770">
    <property type="term" value="F:demethylmenaquinone methyltransferase activity"/>
    <property type="evidence" value="ECO:0007669"/>
    <property type="project" value="UniProtKB-EC"/>
</dbReference>
<comment type="catalytic activity">
    <reaction evidence="4">
        <text>a 2-demethylmenaquinol + S-adenosyl-L-methionine = a menaquinol + S-adenosyl-L-homocysteine + H(+)</text>
        <dbReference type="Rhea" id="RHEA:42640"/>
        <dbReference type="Rhea" id="RHEA-COMP:9539"/>
        <dbReference type="Rhea" id="RHEA-COMP:9563"/>
        <dbReference type="ChEBI" id="CHEBI:15378"/>
        <dbReference type="ChEBI" id="CHEBI:18151"/>
        <dbReference type="ChEBI" id="CHEBI:55437"/>
        <dbReference type="ChEBI" id="CHEBI:57856"/>
        <dbReference type="ChEBI" id="CHEBI:59789"/>
        <dbReference type="EC" id="2.1.1.163"/>
    </reaction>
</comment>
<evidence type="ECO:0000256" key="4">
    <source>
        <dbReference type="HAMAP-Rule" id="MF_01813"/>
    </source>
</evidence>
<dbReference type="InterPro" id="IPR023576">
    <property type="entry name" value="UbiE/COQ5_MeTrFase_CS"/>
</dbReference>
<dbReference type="HAMAP" id="MF_01813">
    <property type="entry name" value="MenG_UbiE_methyltr"/>
    <property type="match status" value="1"/>
</dbReference>
<feature type="binding site" evidence="4">
    <location>
        <position position="58"/>
    </location>
    <ligand>
        <name>S-adenosyl-L-methionine</name>
        <dbReference type="ChEBI" id="CHEBI:59789"/>
    </ligand>
</feature>
<comment type="similarity">
    <text evidence="4">Belongs to the class I-like SAM-binding methyltransferase superfamily. MenG/UbiE family.</text>
</comment>
<accession>A0ABU7UNZ6</accession>
<dbReference type="PANTHER" id="PTHR43591:SF24">
    <property type="entry name" value="2-METHOXY-6-POLYPRENYL-1,4-BENZOQUINOL METHYLASE, MITOCHONDRIAL"/>
    <property type="match status" value="1"/>
</dbReference>
<dbReference type="Proteomes" id="UP001498469">
    <property type="component" value="Unassembled WGS sequence"/>
</dbReference>
<sequence length="241" mass="27389">MLKRVAINIHDIFSSIAPKYDKLNTLLTLNIDKLWRKKAINLCAIKENDKVLDLCCGTCKMIELECKAVGVNTIVIGLDFNKAMLDVGYKKLNKSLINYKFDLIQGDVMDLPFADNIFQTITIAFGLRNVPDKIKAISEMYRVLKPGGKVVCLELSKPKIPVLKTIYNLYFNFVLPFVGYLGTHDKAAYYYLRNSVNDFMTKDQLQCEFEQIGFESSGFKSLTFGIASIHYGIKPLNKPIY</sequence>
<evidence type="ECO:0000256" key="1">
    <source>
        <dbReference type="ARBA" id="ARBA00022603"/>
    </source>
</evidence>
<gene>
    <name evidence="5" type="primary">ubiE</name>
    <name evidence="4" type="synonym">menG</name>
    <name evidence="5" type="ORF">SJI18_09705</name>
</gene>
<evidence type="ECO:0000313" key="5">
    <source>
        <dbReference type="EMBL" id="MEF2112584.1"/>
    </source>
</evidence>
<dbReference type="NCBIfam" id="NF001244">
    <property type="entry name" value="PRK00216.1-5"/>
    <property type="match status" value="1"/>
</dbReference>